<proteinExistence type="predicted"/>
<sequence>MKNAWSFCLVKLKILSLKTLYLSGFPLVKAYYFLAIFHVLKMKIKKKKREFFIIKKLGATGR</sequence>
<organism evidence="2 3">
    <name type="scientific">Catenibacterium faecis</name>
    <dbReference type="NCBI Taxonomy" id="2764323"/>
    <lineage>
        <taxon>Bacteria</taxon>
        <taxon>Bacillati</taxon>
        <taxon>Bacillota</taxon>
        <taxon>Erysipelotrichia</taxon>
        <taxon>Erysipelotrichales</taxon>
        <taxon>Coprobacillaceae</taxon>
        <taxon>Catenibacterium</taxon>
    </lineage>
</organism>
<evidence type="ECO:0000256" key="1">
    <source>
        <dbReference type="SAM" id="Phobius"/>
    </source>
</evidence>
<gene>
    <name evidence="2" type="ORF">H8909_04115</name>
</gene>
<evidence type="ECO:0000313" key="3">
    <source>
        <dbReference type="Proteomes" id="UP000603474"/>
    </source>
</evidence>
<accession>A0ABR7K9Q8</accession>
<protein>
    <submittedName>
        <fullName evidence="2">Uncharacterized protein</fullName>
    </submittedName>
</protein>
<comment type="caution">
    <text evidence="2">The sequence shown here is derived from an EMBL/GenBank/DDBJ whole genome shotgun (WGS) entry which is preliminary data.</text>
</comment>
<feature type="transmembrane region" description="Helical" evidence="1">
    <location>
        <begin position="20"/>
        <end position="40"/>
    </location>
</feature>
<keyword evidence="1" id="KW-0472">Membrane</keyword>
<name>A0ABR7K9Q8_9FIRM</name>
<reference evidence="2 3" key="1">
    <citation type="submission" date="2020-08" db="EMBL/GenBank/DDBJ databases">
        <authorList>
            <person name="Liu C."/>
            <person name="Sun Q."/>
        </authorList>
    </citation>
    <scope>NUCLEOTIDE SEQUENCE [LARGE SCALE GENOMIC DNA]</scope>
    <source>
        <strain evidence="2 3">NSJ-22</strain>
    </source>
</reference>
<dbReference type="RefSeq" id="WP_187011955.1">
    <property type="nucleotide sequence ID" value="NZ_JACRWG010000010.1"/>
</dbReference>
<keyword evidence="3" id="KW-1185">Reference proteome</keyword>
<keyword evidence="1" id="KW-0812">Transmembrane</keyword>
<dbReference type="EMBL" id="JACRWG010000010">
    <property type="protein sequence ID" value="MBC6009437.1"/>
    <property type="molecule type" value="Genomic_DNA"/>
</dbReference>
<evidence type="ECO:0000313" key="2">
    <source>
        <dbReference type="EMBL" id="MBC6009437.1"/>
    </source>
</evidence>
<dbReference type="Proteomes" id="UP000603474">
    <property type="component" value="Unassembled WGS sequence"/>
</dbReference>
<keyword evidence="1" id="KW-1133">Transmembrane helix</keyword>